<name>A0A4U5VUJ9_COLLU</name>
<gene>
    <name evidence="12" type="ORF">D9C73_025384</name>
</gene>
<dbReference type="Pfam" id="PF00001">
    <property type="entry name" value="7tm_1"/>
    <property type="match status" value="2"/>
</dbReference>
<dbReference type="InterPro" id="IPR017452">
    <property type="entry name" value="GPCR_Rhodpsn_7TM"/>
</dbReference>
<evidence type="ECO:0000256" key="7">
    <source>
        <dbReference type="ARBA" id="ARBA00023224"/>
    </source>
</evidence>
<dbReference type="PROSITE" id="PS00237">
    <property type="entry name" value="G_PROTEIN_RECEP_F1_1"/>
    <property type="match status" value="1"/>
</dbReference>
<comment type="subcellular location">
    <subcellularLocation>
        <location evidence="1">Membrane</location>
        <topology evidence="1">Multi-pass membrane protein</topology>
    </subcellularLocation>
</comment>
<dbReference type="GO" id="GO:0005886">
    <property type="term" value="C:plasma membrane"/>
    <property type="evidence" value="ECO:0007669"/>
    <property type="project" value="TreeGrafter"/>
</dbReference>
<dbReference type="PANTHER" id="PTHR24243">
    <property type="entry name" value="G-PROTEIN COUPLED RECEPTOR"/>
    <property type="match status" value="1"/>
</dbReference>
<keyword evidence="7 8" id="KW-0807">Transducer</keyword>
<dbReference type="PROSITE" id="PS50262">
    <property type="entry name" value="G_PROTEIN_RECEP_F1_2"/>
    <property type="match status" value="1"/>
</dbReference>
<dbReference type="SUPFAM" id="SSF81321">
    <property type="entry name" value="Family A G protein-coupled receptor-like"/>
    <property type="match status" value="3"/>
</dbReference>
<organism evidence="12 13">
    <name type="scientific">Collichthys lucidus</name>
    <name type="common">Big head croaker</name>
    <name type="synonym">Sciaena lucida</name>
    <dbReference type="NCBI Taxonomy" id="240159"/>
    <lineage>
        <taxon>Eukaryota</taxon>
        <taxon>Metazoa</taxon>
        <taxon>Chordata</taxon>
        <taxon>Craniata</taxon>
        <taxon>Vertebrata</taxon>
        <taxon>Euteleostomi</taxon>
        <taxon>Actinopterygii</taxon>
        <taxon>Neopterygii</taxon>
        <taxon>Teleostei</taxon>
        <taxon>Neoteleostei</taxon>
        <taxon>Acanthomorphata</taxon>
        <taxon>Eupercaria</taxon>
        <taxon>Sciaenidae</taxon>
        <taxon>Collichthys</taxon>
    </lineage>
</organism>
<evidence type="ECO:0000259" key="11">
    <source>
        <dbReference type="PROSITE" id="PS50262"/>
    </source>
</evidence>
<dbReference type="Proteomes" id="UP000298787">
    <property type="component" value="Chromosome 23"/>
</dbReference>
<evidence type="ECO:0000256" key="8">
    <source>
        <dbReference type="RuleBase" id="RU000688"/>
    </source>
</evidence>
<evidence type="ECO:0000256" key="1">
    <source>
        <dbReference type="ARBA" id="ARBA00004141"/>
    </source>
</evidence>
<dbReference type="InterPro" id="IPR000276">
    <property type="entry name" value="GPCR_Rhodpsn"/>
</dbReference>
<dbReference type="Gene3D" id="1.20.1070.10">
    <property type="entry name" value="Rhodopsin 7-helix transmembrane proteins"/>
    <property type="match status" value="3"/>
</dbReference>
<dbReference type="EMBL" id="CM014100">
    <property type="protein sequence ID" value="TKS92414.1"/>
    <property type="molecule type" value="Genomic_DNA"/>
</dbReference>
<dbReference type="PRINTS" id="PR00237">
    <property type="entry name" value="GPCRRHODOPSN"/>
</dbReference>
<sequence length="535" mass="59493">MGSGCDDENCSLAENCLNQECHWEEPVFGLIELECCTFCTILHITFLSLERYVAVCWPITAKTLVTRRRTRTLIGCLWLGAAVSAAPVLVMVGVEDVEGEELVLSGWREGGGLTGVEGDQAGFMIGGMDRESGHITSMDGGLEGIHWGEQEKNGWGEGIGELKWFGESTTEEGDEKQGADGGGEEEGKRQNKMREDEGGGMEEGVDGGHGIKIDRRECRCTQYAISSGLLSAMMILSNMYFLVPLCILGLVYSLIGRTLWLRPRSSRRDQSHRQTVKMLGVIVLAFVLCWLPFHVGRTIFSLSLGYGSDRQETSTDANSRLDNYTLSDVSTDTNINTDTATKPVIHSDSETHFKTTSKTGKMTAHFHGERDQMFCDICANKKVNINTHADVDTHLAESHHMSTHKHFYSHVISQHISTSTNTHKLNPSTDTDTHNVTAHGDTQLSATPTDLYSDNTHNDTYTPPDAHMYFMYYLSQYFNLVSSVLFYLSAAVNPLLYNLMSARYRHAVHSLVHKRSDTHSHRLHTLTARHSTTTL</sequence>
<evidence type="ECO:0000313" key="13">
    <source>
        <dbReference type="Proteomes" id="UP000298787"/>
    </source>
</evidence>
<dbReference type="AlphaFoldDB" id="A0A4U5VUJ9"/>
<reference evidence="12 13" key="1">
    <citation type="submission" date="2019-01" db="EMBL/GenBank/DDBJ databases">
        <title>Genome Assembly of Collichthys lucidus.</title>
        <authorList>
            <person name="Cai M."/>
            <person name="Xiao S."/>
        </authorList>
    </citation>
    <scope>NUCLEOTIDE SEQUENCE [LARGE SCALE GENOMIC DNA]</scope>
    <source>
        <strain evidence="12">JT15FE1705JMU</strain>
        <tissue evidence="12">Muscle</tissue>
    </source>
</reference>
<keyword evidence="5 10" id="KW-0472">Membrane</keyword>
<feature type="transmembrane region" description="Helical" evidence="10">
    <location>
        <begin position="276"/>
        <end position="293"/>
    </location>
</feature>
<evidence type="ECO:0000256" key="3">
    <source>
        <dbReference type="ARBA" id="ARBA00022989"/>
    </source>
</evidence>
<keyword evidence="6 8" id="KW-0675">Receptor</keyword>
<dbReference type="STRING" id="240159.A0A4U5VUJ9"/>
<dbReference type="GO" id="GO:0001616">
    <property type="term" value="F:growth hormone secretagogue receptor activity"/>
    <property type="evidence" value="ECO:0007669"/>
    <property type="project" value="TreeGrafter"/>
</dbReference>
<feature type="region of interest" description="Disordered" evidence="9">
    <location>
        <begin position="169"/>
        <end position="208"/>
    </location>
</feature>
<feature type="transmembrane region" description="Helical" evidence="10">
    <location>
        <begin position="477"/>
        <end position="497"/>
    </location>
</feature>
<dbReference type="PANTHER" id="PTHR24243:SF7">
    <property type="entry name" value="GROWTH HORMONE SECRETAGOGUE RECEPTOR TYPE 1"/>
    <property type="match status" value="1"/>
</dbReference>
<evidence type="ECO:0000256" key="10">
    <source>
        <dbReference type="SAM" id="Phobius"/>
    </source>
</evidence>
<feature type="transmembrane region" description="Helical" evidence="10">
    <location>
        <begin position="232"/>
        <end position="255"/>
    </location>
</feature>
<evidence type="ECO:0000256" key="6">
    <source>
        <dbReference type="ARBA" id="ARBA00023170"/>
    </source>
</evidence>
<accession>A0A4U5VUJ9</accession>
<evidence type="ECO:0000256" key="5">
    <source>
        <dbReference type="ARBA" id="ARBA00023136"/>
    </source>
</evidence>
<protein>
    <submittedName>
        <fullName evidence="12">Growth hormone secretagogue receptor type 1</fullName>
    </submittedName>
</protein>
<evidence type="ECO:0000256" key="4">
    <source>
        <dbReference type="ARBA" id="ARBA00023040"/>
    </source>
</evidence>
<feature type="domain" description="G-protein coupled receptors family 1 profile" evidence="11">
    <location>
        <begin position="38"/>
        <end position="346"/>
    </location>
</feature>
<keyword evidence="4 8" id="KW-0297">G-protein coupled receptor</keyword>
<evidence type="ECO:0000256" key="2">
    <source>
        <dbReference type="ARBA" id="ARBA00022692"/>
    </source>
</evidence>
<feature type="compositionally biased region" description="Basic and acidic residues" evidence="9">
    <location>
        <begin position="185"/>
        <end position="197"/>
    </location>
</feature>
<proteinExistence type="inferred from homology"/>
<evidence type="ECO:0000313" key="12">
    <source>
        <dbReference type="EMBL" id="TKS92414.1"/>
    </source>
</evidence>
<dbReference type="GO" id="GO:0009755">
    <property type="term" value="P:hormone-mediated signaling pathway"/>
    <property type="evidence" value="ECO:0007669"/>
    <property type="project" value="TreeGrafter"/>
</dbReference>
<keyword evidence="13" id="KW-1185">Reference proteome</keyword>
<evidence type="ECO:0000256" key="9">
    <source>
        <dbReference type="SAM" id="MobiDB-lite"/>
    </source>
</evidence>
<feature type="transmembrane region" description="Helical" evidence="10">
    <location>
        <begin position="72"/>
        <end position="94"/>
    </location>
</feature>
<comment type="similarity">
    <text evidence="8">Belongs to the G-protein coupled receptor 1 family.</text>
</comment>
<keyword evidence="2 8" id="KW-0812">Transmembrane</keyword>
<keyword evidence="3 10" id="KW-1133">Transmembrane helix</keyword>